<reference evidence="22" key="2">
    <citation type="submission" date="2020-09" db="EMBL/GenBank/DDBJ databases">
        <authorList>
            <person name="Sun Q."/>
            <person name="Sedlacek I."/>
        </authorList>
    </citation>
    <scope>NUCLEOTIDE SEQUENCE</scope>
    <source>
        <strain evidence="22">CCM 7684</strain>
    </source>
</reference>
<dbReference type="GO" id="GO:0005524">
    <property type="term" value="F:ATP binding"/>
    <property type="evidence" value="ECO:0007669"/>
    <property type="project" value="UniProtKB-KW"/>
</dbReference>
<evidence type="ECO:0000259" key="20">
    <source>
        <dbReference type="PROSITE" id="PS50110"/>
    </source>
</evidence>
<feature type="transmembrane region" description="Helical" evidence="18">
    <location>
        <begin position="31"/>
        <end position="52"/>
    </location>
</feature>
<dbReference type="Gene3D" id="1.10.287.130">
    <property type="match status" value="1"/>
</dbReference>
<evidence type="ECO:0000256" key="18">
    <source>
        <dbReference type="SAM" id="Phobius"/>
    </source>
</evidence>
<gene>
    <name evidence="22" type="ORF">GCM10007276_00500</name>
</gene>
<protein>
    <recommendedName>
        <fullName evidence="15">Sensory/regulatory protein RpfC</fullName>
        <ecNumber evidence="3">2.7.13.3</ecNumber>
    </recommendedName>
</protein>
<dbReference type="FunFam" id="3.30.565.10:FF:000010">
    <property type="entry name" value="Sensor histidine kinase RcsC"/>
    <property type="match status" value="1"/>
</dbReference>
<dbReference type="SUPFAM" id="SSF47226">
    <property type="entry name" value="Histidine-containing phosphotransfer domain, HPT domain"/>
    <property type="match status" value="1"/>
</dbReference>
<evidence type="ECO:0000256" key="17">
    <source>
        <dbReference type="PROSITE-ProRule" id="PRU00169"/>
    </source>
</evidence>
<evidence type="ECO:0000256" key="16">
    <source>
        <dbReference type="PROSITE-ProRule" id="PRU00110"/>
    </source>
</evidence>
<dbReference type="InterPro" id="IPR005467">
    <property type="entry name" value="His_kinase_dom"/>
</dbReference>
<feature type="domain" description="HPt" evidence="21">
    <location>
        <begin position="711"/>
        <end position="804"/>
    </location>
</feature>
<feature type="transmembrane region" description="Helical" evidence="18">
    <location>
        <begin position="135"/>
        <end position="154"/>
    </location>
</feature>
<dbReference type="InterPro" id="IPR036890">
    <property type="entry name" value="HATPase_C_sf"/>
</dbReference>
<dbReference type="CDD" id="cd17546">
    <property type="entry name" value="REC_hyHK_CKI1_RcsC-like"/>
    <property type="match status" value="1"/>
</dbReference>
<dbReference type="Pfam" id="PF00072">
    <property type="entry name" value="Response_reg"/>
    <property type="match status" value="1"/>
</dbReference>
<dbReference type="PANTHER" id="PTHR45339">
    <property type="entry name" value="HYBRID SIGNAL TRANSDUCTION HISTIDINE KINASE J"/>
    <property type="match status" value="1"/>
</dbReference>
<keyword evidence="8" id="KW-0547">Nucleotide-binding</keyword>
<dbReference type="Gene3D" id="1.20.120.160">
    <property type="entry name" value="HPT domain"/>
    <property type="match status" value="1"/>
</dbReference>
<dbReference type="CDD" id="cd00082">
    <property type="entry name" value="HisKA"/>
    <property type="match status" value="1"/>
</dbReference>
<dbReference type="SMART" id="SM00387">
    <property type="entry name" value="HATPase_c"/>
    <property type="match status" value="1"/>
</dbReference>
<dbReference type="GO" id="GO:0000155">
    <property type="term" value="F:phosphorelay sensor kinase activity"/>
    <property type="evidence" value="ECO:0007669"/>
    <property type="project" value="InterPro"/>
</dbReference>
<feature type="transmembrane region" description="Helical" evidence="18">
    <location>
        <begin position="110"/>
        <end position="129"/>
    </location>
</feature>
<dbReference type="SUPFAM" id="SSF55874">
    <property type="entry name" value="ATPase domain of HSP90 chaperone/DNA topoisomerase II/histidine kinase"/>
    <property type="match status" value="1"/>
</dbReference>
<evidence type="ECO:0000256" key="4">
    <source>
        <dbReference type="ARBA" id="ARBA00022475"/>
    </source>
</evidence>
<reference evidence="22" key="1">
    <citation type="journal article" date="2014" name="Int. J. Syst. Evol. Microbiol.">
        <title>Complete genome sequence of Corynebacterium casei LMG S-19264T (=DSM 44701T), isolated from a smear-ripened cheese.</title>
        <authorList>
            <consortium name="US DOE Joint Genome Institute (JGI-PGF)"/>
            <person name="Walter F."/>
            <person name="Albersmeier A."/>
            <person name="Kalinowski J."/>
            <person name="Ruckert C."/>
        </authorList>
    </citation>
    <scope>NUCLEOTIDE SEQUENCE</scope>
    <source>
        <strain evidence="22">CCM 7684</strain>
    </source>
</reference>
<evidence type="ECO:0000256" key="14">
    <source>
        <dbReference type="ARBA" id="ARBA00064003"/>
    </source>
</evidence>
<evidence type="ECO:0000259" key="19">
    <source>
        <dbReference type="PROSITE" id="PS50109"/>
    </source>
</evidence>
<organism evidence="22 23">
    <name type="scientific">Agaricicola taiwanensis</name>
    <dbReference type="NCBI Taxonomy" id="591372"/>
    <lineage>
        <taxon>Bacteria</taxon>
        <taxon>Pseudomonadati</taxon>
        <taxon>Pseudomonadota</taxon>
        <taxon>Alphaproteobacteria</taxon>
        <taxon>Rhodobacterales</taxon>
        <taxon>Paracoccaceae</taxon>
        <taxon>Agaricicola</taxon>
    </lineage>
</organism>
<comment type="caution">
    <text evidence="22">The sequence shown here is derived from an EMBL/GenBank/DDBJ whole genome shotgun (WGS) entry which is preliminary data.</text>
</comment>
<evidence type="ECO:0000256" key="1">
    <source>
        <dbReference type="ARBA" id="ARBA00000085"/>
    </source>
</evidence>
<dbReference type="InterPro" id="IPR008207">
    <property type="entry name" value="Sig_transdc_His_kin_Hpt_dom"/>
</dbReference>
<proteinExistence type="predicted"/>
<dbReference type="InterPro" id="IPR036641">
    <property type="entry name" value="HPT_dom_sf"/>
</dbReference>
<dbReference type="InterPro" id="IPR036097">
    <property type="entry name" value="HisK_dim/P_sf"/>
</dbReference>
<dbReference type="PANTHER" id="PTHR45339:SF1">
    <property type="entry name" value="HYBRID SIGNAL TRANSDUCTION HISTIDINE KINASE J"/>
    <property type="match status" value="1"/>
</dbReference>
<comment type="subunit">
    <text evidence="14">At low DSF concentrations, interacts with RpfF.</text>
</comment>
<dbReference type="PROSITE" id="PS50894">
    <property type="entry name" value="HPT"/>
    <property type="match status" value="1"/>
</dbReference>
<keyword evidence="4" id="KW-1003">Cell membrane</keyword>
<dbReference type="PRINTS" id="PR00344">
    <property type="entry name" value="BCTRLSENSOR"/>
</dbReference>
<keyword evidence="11 18" id="KW-1133">Transmembrane helix</keyword>
<dbReference type="InterPro" id="IPR003661">
    <property type="entry name" value="HisK_dim/P_dom"/>
</dbReference>
<dbReference type="Proteomes" id="UP000602745">
    <property type="component" value="Unassembled WGS sequence"/>
</dbReference>
<dbReference type="Gene3D" id="3.30.565.10">
    <property type="entry name" value="Histidine kinase-like ATPase, C-terminal domain"/>
    <property type="match status" value="1"/>
</dbReference>
<evidence type="ECO:0000256" key="12">
    <source>
        <dbReference type="ARBA" id="ARBA00023012"/>
    </source>
</evidence>
<evidence type="ECO:0000256" key="7">
    <source>
        <dbReference type="ARBA" id="ARBA00022692"/>
    </source>
</evidence>
<dbReference type="CDD" id="cd16922">
    <property type="entry name" value="HATPase_EvgS-ArcB-TorS-like"/>
    <property type="match status" value="1"/>
</dbReference>
<dbReference type="SUPFAM" id="SSF52172">
    <property type="entry name" value="CheY-like"/>
    <property type="match status" value="1"/>
</dbReference>
<evidence type="ECO:0000256" key="3">
    <source>
        <dbReference type="ARBA" id="ARBA00012438"/>
    </source>
</evidence>
<feature type="transmembrane region" description="Helical" evidence="18">
    <location>
        <begin position="87"/>
        <end position="105"/>
    </location>
</feature>
<dbReference type="EMBL" id="BMCP01000001">
    <property type="protein sequence ID" value="GGE27231.1"/>
    <property type="molecule type" value="Genomic_DNA"/>
</dbReference>
<dbReference type="Pfam" id="PF00512">
    <property type="entry name" value="HisKA"/>
    <property type="match status" value="1"/>
</dbReference>
<evidence type="ECO:0000256" key="13">
    <source>
        <dbReference type="ARBA" id="ARBA00023136"/>
    </source>
</evidence>
<feature type="modified residue" description="4-aspartylphosphate" evidence="17">
    <location>
        <position position="597"/>
    </location>
</feature>
<dbReference type="Gene3D" id="3.40.50.2300">
    <property type="match status" value="1"/>
</dbReference>
<evidence type="ECO:0000256" key="6">
    <source>
        <dbReference type="ARBA" id="ARBA00022679"/>
    </source>
</evidence>
<dbReference type="FunFam" id="1.10.287.130:FF:000002">
    <property type="entry name" value="Two-component osmosensing histidine kinase"/>
    <property type="match status" value="1"/>
</dbReference>
<dbReference type="AlphaFoldDB" id="A0A8J2VJG9"/>
<dbReference type="InterPro" id="IPR004358">
    <property type="entry name" value="Sig_transdc_His_kin-like_C"/>
</dbReference>
<feature type="domain" description="Histidine kinase" evidence="19">
    <location>
        <begin position="177"/>
        <end position="398"/>
    </location>
</feature>
<dbReference type="SUPFAM" id="SSF47384">
    <property type="entry name" value="Homodimeric domain of signal transducing histidine kinase"/>
    <property type="match status" value="1"/>
</dbReference>
<dbReference type="GO" id="GO:0005886">
    <property type="term" value="C:plasma membrane"/>
    <property type="evidence" value="ECO:0007669"/>
    <property type="project" value="UniProtKB-SubCell"/>
</dbReference>
<dbReference type="PROSITE" id="PS50110">
    <property type="entry name" value="RESPONSE_REGULATORY"/>
    <property type="match status" value="1"/>
</dbReference>
<dbReference type="InterPro" id="IPR003594">
    <property type="entry name" value="HATPase_dom"/>
</dbReference>
<dbReference type="PROSITE" id="PS50109">
    <property type="entry name" value="HIS_KIN"/>
    <property type="match status" value="1"/>
</dbReference>
<dbReference type="EC" id="2.7.13.3" evidence="3"/>
<keyword evidence="13 18" id="KW-0472">Membrane</keyword>
<comment type="catalytic activity">
    <reaction evidence="1">
        <text>ATP + protein L-histidine = ADP + protein N-phospho-L-histidine.</text>
        <dbReference type="EC" id="2.7.13.3"/>
    </reaction>
</comment>
<evidence type="ECO:0000256" key="9">
    <source>
        <dbReference type="ARBA" id="ARBA00022777"/>
    </source>
</evidence>
<evidence type="ECO:0000256" key="15">
    <source>
        <dbReference type="ARBA" id="ARBA00068150"/>
    </source>
</evidence>
<evidence type="ECO:0000313" key="22">
    <source>
        <dbReference type="EMBL" id="GGE27231.1"/>
    </source>
</evidence>
<keyword evidence="12" id="KW-0902">Two-component regulatory system</keyword>
<dbReference type="Pfam" id="PF01627">
    <property type="entry name" value="Hpt"/>
    <property type="match status" value="1"/>
</dbReference>
<comment type="subcellular location">
    <subcellularLocation>
        <location evidence="2">Cell membrane</location>
        <topology evidence="2">Multi-pass membrane protein</topology>
    </subcellularLocation>
</comment>
<dbReference type="InterPro" id="IPR011006">
    <property type="entry name" value="CheY-like_superfamily"/>
</dbReference>
<name>A0A8J2VJG9_9RHOB</name>
<evidence type="ECO:0000256" key="10">
    <source>
        <dbReference type="ARBA" id="ARBA00022840"/>
    </source>
</evidence>
<evidence type="ECO:0000313" key="23">
    <source>
        <dbReference type="Proteomes" id="UP000602745"/>
    </source>
</evidence>
<feature type="domain" description="Response regulatory" evidence="20">
    <location>
        <begin position="548"/>
        <end position="665"/>
    </location>
</feature>
<dbReference type="SMART" id="SM00448">
    <property type="entry name" value="REC"/>
    <property type="match status" value="1"/>
</dbReference>
<evidence type="ECO:0000256" key="8">
    <source>
        <dbReference type="ARBA" id="ARBA00022741"/>
    </source>
</evidence>
<dbReference type="SMART" id="SM00388">
    <property type="entry name" value="HisKA"/>
    <property type="match status" value="1"/>
</dbReference>
<keyword evidence="23" id="KW-1185">Reference proteome</keyword>
<keyword evidence="10" id="KW-0067">ATP-binding</keyword>
<evidence type="ECO:0000256" key="5">
    <source>
        <dbReference type="ARBA" id="ARBA00022553"/>
    </source>
</evidence>
<evidence type="ECO:0000256" key="2">
    <source>
        <dbReference type="ARBA" id="ARBA00004651"/>
    </source>
</evidence>
<keyword evidence="6" id="KW-0808">Transferase</keyword>
<keyword evidence="9" id="KW-0418">Kinase</keyword>
<dbReference type="InterPro" id="IPR001789">
    <property type="entry name" value="Sig_transdc_resp-reg_receiver"/>
</dbReference>
<sequence length="814" mass="87937">MALNRLAIAVLVLAYLLIAHALGVQSAGEIMGGPVMFLGLYFLASLGLLADLGLRNNVSQFRRVIAMVCDHAIISYGLYAGGELTSLLYPFYLWVILGNGFRFGVKSLAIAGGIAVAGFGAVIGTTPYWQNNPHLAMGLLGALVVIPLYASTLIRKLYEAKRQAEEASKAKSQFLASISHELRTPLNAIIGMSELMNGTTLNAEQRDMSSTIRVSASALLSLINSLLDFSRLEAGQMPSSVVDIDLHSVLHDVRSMVTAQAHAKGIDLNVFVTPDTPFALRGDLRHLQEIMVNLAGNAVKFTDRGSVTIAVTTVRQTADSALLRFDVTDTGIGIEPHAQARIFESFTQADETIIDSHGGTGLGLTISKQLVELQGGTIGLTSTRGAGSTFWFEIPFEIDFARASDLAATGQRVILLTSDALLRQRLCDQLQRLDIEPTTVESVAELATLRADHADRYSVLIDENLVSADQQVMEELTRSASLSPRGHILLRSNPQIIQRQVTEQRFASAVSSRPSSHELLSALRFASRYSGTPATEHADTGPTTEPLSILIGEDNRTNQKVIAKILQRAGHSVAVVDNGEEVLDALAEITYDIVLLDVNMPVMNGIEATKLYRFTALGRPRIPIVALTADATPEMAARCAEAGMDDCLTKPIEPSLLLSVIARLAGKEAPPVAPTEEQPSIARITTHPRFRSSARNALDERVLKDLDALGGPDFVAEVLNQFLEDAHGTLADLTAAQKAGDIIAFREQAHALRSSAANVGARHIFEMCLAWREISLPDLKANGDEILTRLEAEFEAVRQAVADEPELKRGNQND</sequence>
<keyword evidence="5 17" id="KW-0597">Phosphoprotein</keyword>
<keyword evidence="7 18" id="KW-0812">Transmembrane</keyword>
<evidence type="ECO:0000259" key="21">
    <source>
        <dbReference type="PROSITE" id="PS50894"/>
    </source>
</evidence>
<accession>A0A8J2VJG9</accession>
<feature type="modified residue" description="Phosphohistidine" evidence="16">
    <location>
        <position position="750"/>
    </location>
</feature>
<evidence type="ECO:0000256" key="11">
    <source>
        <dbReference type="ARBA" id="ARBA00022989"/>
    </source>
</evidence>
<dbReference type="Pfam" id="PF02518">
    <property type="entry name" value="HATPase_c"/>
    <property type="match status" value="1"/>
</dbReference>